<name>A0A131XZV5_IXORI</name>
<dbReference type="FunFam" id="1.50.40.10:FF:000008">
    <property type="entry name" value="Mitochondrial uncoupling protein 2"/>
    <property type="match status" value="1"/>
</dbReference>
<evidence type="ECO:0000313" key="13">
    <source>
        <dbReference type="EMBL" id="JAP71772.1"/>
    </source>
</evidence>
<dbReference type="PROSITE" id="PS50920">
    <property type="entry name" value="SOLCAR"/>
    <property type="match status" value="3"/>
</dbReference>
<evidence type="ECO:0000256" key="3">
    <source>
        <dbReference type="ARBA" id="ARBA00006375"/>
    </source>
</evidence>
<evidence type="ECO:0000256" key="8">
    <source>
        <dbReference type="ARBA" id="ARBA00022989"/>
    </source>
</evidence>
<evidence type="ECO:0000256" key="2">
    <source>
        <dbReference type="ARBA" id="ARBA00004273"/>
    </source>
</evidence>
<comment type="subcellular location">
    <subcellularLocation>
        <location evidence="2">Mitochondrion inner membrane</location>
    </subcellularLocation>
    <subcellularLocation>
        <location evidence="1">Mitochondrion membrane</location>
        <topology evidence="1">Multi-pass membrane protein</topology>
    </subcellularLocation>
</comment>
<feature type="repeat" description="Solcar" evidence="11">
    <location>
        <begin position="117"/>
        <end position="205"/>
    </location>
</feature>
<dbReference type="GO" id="GO:0055085">
    <property type="term" value="P:transmembrane transport"/>
    <property type="evidence" value="ECO:0007669"/>
    <property type="project" value="InterPro"/>
</dbReference>
<keyword evidence="5 11" id="KW-0812">Transmembrane</keyword>
<evidence type="ECO:0000256" key="9">
    <source>
        <dbReference type="ARBA" id="ARBA00023128"/>
    </source>
</evidence>
<dbReference type="EMBL" id="GEFM01004024">
    <property type="protein sequence ID" value="JAP71772.1"/>
    <property type="molecule type" value="mRNA"/>
</dbReference>
<keyword evidence="10 11" id="KW-0472">Membrane</keyword>
<dbReference type="Gene3D" id="1.50.40.10">
    <property type="entry name" value="Mitochondrial carrier domain"/>
    <property type="match status" value="1"/>
</dbReference>
<feature type="repeat" description="Solcar" evidence="11">
    <location>
        <begin position="214"/>
        <end position="299"/>
    </location>
</feature>
<dbReference type="SUPFAM" id="SSF103506">
    <property type="entry name" value="Mitochondrial carrier"/>
    <property type="match status" value="1"/>
</dbReference>
<dbReference type="PRINTS" id="PR00784">
    <property type="entry name" value="MTUNCOUPLING"/>
</dbReference>
<evidence type="ECO:0000256" key="5">
    <source>
        <dbReference type="ARBA" id="ARBA00022692"/>
    </source>
</evidence>
<evidence type="ECO:0000256" key="7">
    <source>
        <dbReference type="ARBA" id="ARBA00022792"/>
    </source>
</evidence>
<keyword evidence="4 12" id="KW-0813">Transport</keyword>
<accession>A0A131XZV5</accession>
<comment type="similarity">
    <text evidence="3 12">Belongs to the mitochondrial carrier (TC 2.A.29) family.</text>
</comment>
<dbReference type="InterPro" id="IPR002067">
    <property type="entry name" value="MCP"/>
</dbReference>
<proteinExistence type="evidence at transcript level"/>
<sequence length="334" mass="35698">MTGSQQTQLGLAGKLVGAGSAACIADAITFPLDVAKVRLQLQGEGAQSGAVKQYRGVLGTVVTIAKQEGPSRLYGGLGPGLQRQACFATVRIGFYDSVKDAYSKAILGRTEGANAAAMMGVRILAAVTTGGLAVVFAQPTDVVKVRMQAQSGTAPRRYKNSFQAYKTIGRVEGFRGLYKGTLPNIARNSIVNAAELVCYDSVKEAILSRKLLQDNIICHFFSAFGAGFCATVVASPVDVVKTRFMNSGAGKYTGATDCAIKMFHEGGFKAFYKGFTPSFVRLGSWNICMFVTYEQLKRLFHYLGNQDIIAGTEPPTLHLSRYSVLAEPSTAILL</sequence>
<evidence type="ECO:0000256" key="4">
    <source>
        <dbReference type="ARBA" id="ARBA00022448"/>
    </source>
</evidence>
<keyword evidence="9" id="KW-0496">Mitochondrion</keyword>
<evidence type="ECO:0000313" key="14">
    <source>
        <dbReference type="EMBL" id="MXU98422.1"/>
    </source>
</evidence>
<reference evidence="13" key="1">
    <citation type="submission" date="2016-02" db="EMBL/GenBank/DDBJ databases">
        <title>RNAseq analyses of the midgut from blood- or serum-fed Ixodes ricinus ticks.</title>
        <authorList>
            <person name="Perner J."/>
            <person name="Provaznik J."/>
            <person name="Schrenkova J."/>
            <person name="Urbanova V."/>
            <person name="Ribeiro J.M."/>
            <person name="Kopacek P."/>
        </authorList>
    </citation>
    <scope>NUCLEOTIDE SEQUENCE</scope>
    <source>
        <tissue evidence="13">Gut</tissue>
    </source>
</reference>
<dbReference type="EMBL" id="GIFC01016339">
    <property type="protein sequence ID" value="MXU98422.1"/>
    <property type="molecule type" value="Transcribed_RNA"/>
</dbReference>
<dbReference type="InterPro" id="IPR023395">
    <property type="entry name" value="MCP_dom_sf"/>
</dbReference>
<evidence type="ECO:0000256" key="12">
    <source>
        <dbReference type="RuleBase" id="RU000488"/>
    </source>
</evidence>
<dbReference type="InterPro" id="IPR018108">
    <property type="entry name" value="MCP_transmembrane"/>
</dbReference>
<evidence type="ECO:0000256" key="10">
    <source>
        <dbReference type="ARBA" id="ARBA00023136"/>
    </source>
</evidence>
<keyword evidence="7" id="KW-0999">Mitochondrion inner membrane</keyword>
<evidence type="ECO:0000256" key="6">
    <source>
        <dbReference type="ARBA" id="ARBA00022737"/>
    </source>
</evidence>
<evidence type="ECO:0000256" key="11">
    <source>
        <dbReference type="PROSITE-ProRule" id="PRU00282"/>
    </source>
</evidence>
<dbReference type="GO" id="GO:0005743">
    <property type="term" value="C:mitochondrial inner membrane"/>
    <property type="evidence" value="ECO:0007669"/>
    <property type="project" value="UniProtKB-SubCell"/>
</dbReference>
<keyword evidence="8" id="KW-1133">Transmembrane helix</keyword>
<protein>
    <submittedName>
        <fullName evidence="14">Putative adpatp carrier protein</fullName>
    </submittedName>
    <submittedName>
        <fullName evidence="13">Putative mitochondrial oxoglutarate/malate carrier</fullName>
    </submittedName>
</protein>
<dbReference type="PANTHER" id="PTHR45618">
    <property type="entry name" value="MITOCHONDRIAL DICARBOXYLATE CARRIER-RELATED"/>
    <property type="match status" value="1"/>
</dbReference>
<keyword evidence="6" id="KW-0677">Repeat</keyword>
<reference evidence="14" key="2">
    <citation type="submission" date="2019-12" db="EMBL/GenBank/DDBJ databases">
        <title>An insight into the sialome of adult female Ixodes ricinus ticks feeding for 6 days.</title>
        <authorList>
            <person name="Perner J."/>
            <person name="Ribeiro J.M.C."/>
        </authorList>
    </citation>
    <scope>NUCLEOTIDE SEQUENCE</scope>
    <source>
        <strain evidence="14">Semi-engorged</strain>
        <tissue evidence="14">Salivary glands</tissue>
    </source>
</reference>
<organism evidence="13">
    <name type="scientific">Ixodes ricinus</name>
    <name type="common">Common tick</name>
    <name type="synonym">Acarus ricinus</name>
    <dbReference type="NCBI Taxonomy" id="34613"/>
    <lineage>
        <taxon>Eukaryota</taxon>
        <taxon>Metazoa</taxon>
        <taxon>Ecdysozoa</taxon>
        <taxon>Arthropoda</taxon>
        <taxon>Chelicerata</taxon>
        <taxon>Arachnida</taxon>
        <taxon>Acari</taxon>
        <taxon>Parasitiformes</taxon>
        <taxon>Ixodida</taxon>
        <taxon>Ixodoidea</taxon>
        <taxon>Ixodidae</taxon>
        <taxon>Ixodinae</taxon>
        <taxon>Ixodes</taxon>
    </lineage>
</organism>
<feature type="repeat" description="Solcar" evidence="11">
    <location>
        <begin position="9"/>
        <end position="101"/>
    </location>
</feature>
<evidence type="ECO:0000256" key="1">
    <source>
        <dbReference type="ARBA" id="ARBA00004225"/>
    </source>
</evidence>
<dbReference type="InterPro" id="IPR050391">
    <property type="entry name" value="Mito_Metabolite_Transporter"/>
</dbReference>
<dbReference type="Pfam" id="PF00153">
    <property type="entry name" value="Mito_carr"/>
    <property type="match status" value="3"/>
</dbReference>
<dbReference type="AlphaFoldDB" id="A0A131XZV5"/>